<dbReference type="PROSITE" id="PS51257">
    <property type="entry name" value="PROKAR_LIPOPROTEIN"/>
    <property type="match status" value="1"/>
</dbReference>
<gene>
    <name evidence="2" type="ORF">GCM10022292_32720</name>
</gene>
<keyword evidence="1" id="KW-1133">Transmembrane helix</keyword>
<feature type="transmembrane region" description="Helical" evidence="1">
    <location>
        <begin position="12"/>
        <end position="45"/>
    </location>
</feature>
<evidence type="ECO:0000313" key="2">
    <source>
        <dbReference type="EMBL" id="GAA4246402.1"/>
    </source>
</evidence>
<evidence type="ECO:0000256" key="1">
    <source>
        <dbReference type="SAM" id="Phobius"/>
    </source>
</evidence>
<keyword evidence="1" id="KW-0812">Transmembrane</keyword>
<comment type="caution">
    <text evidence="2">The sequence shown here is derived from an EMBL/GenBank/DDBJ whole genome shotgun (WGS) entry which is preliminary data.</text>
</comment>
<feature type="transmembrane region" description="Helical" evidence="1">
    <location>
        <begin position="75"/>
        <end position="98"/>
    </location>
</feature>
<accession>A0ABP8D2J6</accession>
<protein>
    <recommendedName>
        <fullName evidence="4">DUF4190 domain-containing protein</fullName>
    </recommendedName>
</protein>
<keyword evidence="1" id="KW-0472">Membrane</keyword>
<evidence type="ECO:0000313" key="3">
    <source>
        <dbReference type="Proteomes" id="UP001501682"/>
    </source>
</evidence>
<organism evidence="2 3">
    <name type="scientific">Winogradskyella damuponensis</name>
    <dbReference type="NCBI Taxonomy" id="943939"/>
    <lineage>
        <taxon>Bacteria</taxon>
        <taxon>Pseudomonadati</taxon>
        <taxon>Bacteroidota</taxon>
        <taxon>Flavobacteriia</taxon>
        <taxon>Flavobacteriales</taxon>
        <taxon>Flavobacteriaceae</taxon>
        <taxon>Winogradskyella</taxon>
    </lineage>
</organism>
<keyword evidence="3" id="KW-1185">Reference proteome</keyword>
<dbReference type="NCBIfam" id="NF040945">
    <property type="entry name" value="CCC_membrane"/>
    <property type="match status" value="1"/>
</dbReference>
<dbReference type="RefSeq" id="WP_344716036.1">
    <property type="nucleotide sequence ID" value="NZ_BAABCB010000030.1"/>
</dbReference>
<reference evidence="3" key="1">
    <citation type="journal article" date="2019" name="Int. J. Syst. Evol. Microbiol.">
        <title>The Global Catalogue of Microorganisms (GCM) 10K type strain sequencing project: providing services to taxonomists for standard genome sequencing and annotation.</title>
        <authorList>
            <consortium name="The Broad Institute Genomics Platform"/>
            <consortium name="The Broad Institute Genome Sequencing Center for Infectious Disease"/>
            <person name="Wu L."/>
            <person name="Ma J."/>
        </authorList>
    </citation>
    <scope>NUCLEOTIDE SEQUENCE [LARGE SCALE GENOMIC DNA]</scope>
    <source>
        <strain evidence="3">JCM 17633</strain>
    </source>
</reference>
<proteinExistence type="predicted"/>
<sequence>MNQNKLSADPLALILGVLALVIGIASCCCYGITAIVPLIMAIIGLVVANKSLKEFGENPEAFSPQSRSNVNTAKIINIIAIVINGLIVLMAAAVLIFYGTMLSSGMLDDFNDFENDDYYYDSEMESDSLNTWEDDTYEDDTYIIEEDSTEVDTNEKEFF</sequence>
<name>A0ABP8D2J6_9FLAO</name>
<dbReference type="EMBL" id="BAABCB010000030">
    <property type="protein sequence ID" value="GAA4246402.1"/>
    <property type="molecule type" value="Genomic_DNA"/>
</dbReference>
<evidence type="ECO:0008006" key="4">
    <source>
        <dbReference type="Google" id="ProtNLM"/>
    </source>
</evidence>
<dbReference type="Proteomes" id="UP001501682">
    <property type="component" value="Unassembled WGS sequence"/>
</dbReference>